<evidence type="ECO:0000313" key="2">
    <source>
        <dbReference type="Proteomes" id="UP000831701"/>
    </source>
</evidence>
<organism evidence="1 2">
    <name type="scientific">Scortum barcoo</name>
    <name type="common">barcoo grunter</name>
    <dbReference type="NCBI Taxonomy" id="214431"/>
    <lineage>
        <taxon>Eukaryota</taxon>
        <taxon>Metazoa</taxon>
        <taxon>Chordata</taxon>
        <taxon>Craniata</taxon>
        <taxon>Vertebrata</taxon>
        <taxon>Euteleostomi</taxon>
        <taxon>Actinopterygii</taxon>
        <taxon>Neopterygii</taxon>
        <taxon>Teleostei</taxon>
        <taxon>Neoteleostei</taxon>
        <taxon>Acanthomorphata</taxon>
        <taxon>Eupercaria</taxon>
        <taxon>Centrarchiformes</taxon>
        <taxon>Terapontoidei</taxon>
        <taxon>Terapontidae</taxon>
        <taxon>Scortum</taxon>
    </lineage>
</organism>
<comment type="caution">
    <text evidence="1">The sequence shown here is derived from an EMBL/GenBank/DDBJ whole genome shotgun (WGS) entry which is preliminary data.</text>
</comment>
<gene>
    <name evidence="1" type="ORF">L3Q82_001726</name>
</gene>
<name>A0ACB8W443_9TELE</name>
<keyword evidence="2" id="KW-1185">Reference proteome</keyword>
<accession>A0ACB8W443</accession>
<reference evidence="1" key="1">
    <citation type="submission" date="2022-04" db="EMBL/GenBank/DDBJ databases">
        <title>Jade perch genome.</title>
        <authorList>
            <person name="Chao B."/>
        </authorList>
    </citation>
    <scope>NUCLEOTIDE SEQUENCE</scope>
    <source>
        <strain evidence="1">CB-2022</strain>
    </source>
</reference>
<evidence type="ECO:0000313" key="1">
    <source>
        <dbReference type="EMBL" id="KAI3362651.1"/>
    </source>
</evidence>
<proteinExistence type="predicted"/>
<dbReference type="Proteomes" id="UP000831701">
    <property type="component" value="Chromosome 14"/>
</dbReference>
<dbReference type="EMBL" id="CM041544">
    <property type="protein sequence ID" value="KAI3362651.1"/>
    <property type="molecule type" value="Genomic_DNA"/>
</dbReference>
<protein>
    <submittedName>
        <fullName evidence="1">Uncharacterized protein</fullName>
    </submittedName>
</protein>
<sequence length="2799" mass="319048">MGVMSVAKGPARSPRGSINGDGSASPHKEETQSFAQKLQLKVPSMESLIRGGASRAENLFRSPSKESLVRSSSRDSLTPLGENESSGGPTYDPPSDIESEAEEMPGTVESLSKEQLLHRLLRVERSLGTYRAKYSEVILSQSQDKALRRIGELREELQMDQQAKKHLQDEFDAALEEKDQMITVLQTQVALLKKRAKGVADGSVPPEGDVSQSEDASDSASSSQSPLKEQGVEAEVTEGEGNSDPTKLLEALQKRVKRQENLLQKCKDVMRTHKERSAQLSSENETLQEQLQERLQELEKMKELHTTEKTKLITQLRDAKNLIEQLEQDKGMVIAETKRQMHETLEMKEEEVAQLRSRLQQVTVQKEELQEQKEKGEKSAFEELERALGVAQRAEEARKQLQVQLEEQVKEVERASEEERKSLQQELTRVKQEVVTIMKETCKEEFAQLGKEREQQASLALEDVELQKTALRTEAESKVKEIQLELEAARTRILELESSLEKISQDGSSLSHELSRELDELKDKHKEQISALEKKHQKQLEKHRGTMTQQHNAALEELKEKHRVEVENLLKDKELQFQAHVEDMNQKTFEKLEEKQAELEAVFAELSEALKSKQLLEEKLVAAEDACSLAQQEHEKRLQDQVAKHDVELANIKQEHKQSLGGIEKTLKEELNALKIVLSEKEKEIKEHIRREKTLQEGSQELNVKVKELAELQECLAQSELENGNLKESNAQLGKLSEELDQCKKHLTDLEHQLEVAKNDCQQKKKLLQELEQQLQQNRKELSEQEKSFTAELNTKQEEQTRLKKQLDDEKAAHEKKMKNIITDMETKLKAQETKMEKVKQKAKDMHESFKKKLQQNEENMKKELSKKEKELQQKEQQVQEKIVEMAQKSSQGLSSAMSELQDNHKEELEKLHDTHKHEIEELEHRWQEKLRQQEEELMEKHSGVLQEKAQELEDISQQLTRDKEENEQVLCEVKDLKDLKELAMAIRETTVQKLQEELNEAAVKLESLSQGEALLKEQMESVERNLSQALSERNSLQDKLHTTEEESREKLKTLSGKLEETEAQLKVLEGSRCKESEDLQNKFEETAIQLQAKEAEFQQQLIAIRNQMEYCCKEVKSKVECGSNELCQRVECQLNELKDRLLCSQKKVGHLKKVILAKVGRICTLEENLRQQTEENKNLCISLEQVTAQVNAHSEHVKALTHEKENHSQSVNEKVQKIEELSEANRIISETVKTNESHITNLESIVSDLKNQLESSIQEKEEAINKLNQQYNEERQQAVAQMQETIERLEQERKSAIEQADVLRNSLSEYENKAETKFINDNTTITSLQTRLNQLEQEISEKNEALQSLTASIDNQSISKSEMDQALSEKEQKVSGLTLELESCASRLGELQEQLALKTKECEQLAADLTQQHSIRENEKRELVEQLQMQCTQNGNLEQEMVEKLRSLEEDNQKCKHKLESQREEFEKTKEEITKSKEESLKATEERLSAESARKVSELKKKAEQKIAQIKKQLTSQLEEKEQTIKDLQTSLEEMQSNEISGKQHTETLEEKTKTLEEALVKLKEEQEKQLEETLSNDRLEKEKSLEELRNAYEEKLTMLQRDTEQQGELRETESALHEMEAKLKEAEEQNGNLLAEINRLKEEIHEKEAQLDRRSVQNASEPEAEMKVECSRMQQTMSVMENHSPMKEEDAESLKYLKNNLSQLKNEKEKIHKDFSRLQKDIRLLRKEHEQDLEHMKKELSEENEKKLKLELEDVEMKHNSAIKQLMREFNTQMALKERELDTAVKEAIGLNHVTFQMGSKAQSVEAELISSHRDETSQLRKLIAQKEDDLHRTVQKYEQVIQSREEEMGDRVWQVQKELEELQGKSHGTSEAQLAKKTTLLSEARLKEQGFVEKIHSLEDKIKCFHRSTVVTHLGSTFKDPGFADTLSEATEMEYLRKVLFEYMMGRETKDNSRGSEGKLYLQQLGALSRSRVQVPSPQQPGAPLHGDGSGKRPRESCGKTCQGDRDDEWMGVSLARQDRANGKILACAHRWKNVYYDAEHILPHGYCSIIPPTLQGRTKPLIPCYEDYKQKYGEEHGSCQAGIAGVFTEELVVMGAPPGSYYWTGTIKVYNLTSDSFYSPNKEDVDSHRYSYLGYAVTAGHFSSPNVIDIVAGAPQHNGRGKVYIFKIDGVSLAKSFQASGKMMGSYFGSSLCAVDLNQDGLSDLLVGAPMHSQLRDEGQVSVYLSKGNGVMEDGGVLSGDNAFNAHFGECIAAIGDIDDDGYQDVAIGAPKEDDYGGAVYIYHGDATGIISKYSMKLSGRSVKPGLQMFGQSISGNVDMDGNGYADVTIGAFMADSVVLLRTRPVITVDVSIFLPVSINISVPQCHEGHQNLNCFNVTVCMRFRGRQLPGQIELLYNLTADADKPLKSQPSRVYFTQSGSQISQMSQQLSLDINREECQRYTAYVKKDVKEVFTAITFEVAYSLGKHVLSGHQERDLPALSPVLRWRKGNKIAERNETWFEKNCLSDDCAADLRLHGKLLLSGLHSVSHLALGGVRNVSLNLTISNAGDDAYDTNIYFNFSREVFYINFWQKAINKGPSRLPGSTVDIRIPNRLAGSGADMFHIIETQVSDGRGNCTPHRNPTPCTIPQDRESIFHTIFAFFTKSGRRVVDCDRPGRACMTISCSLGPQLKEEALSIDIKLLLNTEILKRDSSSVIQFVTRGNVQVNDRAVEVPNGLSEDISLVFEALHSQEPRGYVVGWIIAISLLVGILIFLLLAVLLWKMGFFRRRYREIIEAEKNRKDSDESWDWMEKNH</sequence>